<name>A0ABS7UIN1_9ACTN</name>
<dbReference type="Proteomes" id="UP000780875">
    <property type="component" value="Unassembled WGS sequence"/>
</dbReference>
<dbReference type="EMBL" id="JAIQZJ010000016">
    <property type="protein sequence ID" value="MBZ5740645.1"/>
    <property type="molecule type" value="Genomic_DNA"/>
</dbReference>
<organism evidence="2 3">
    <name type="scientific">Nocardioides mangrovi</name>
    <dbReference type="NCBI Taxonomy" id="2874580"/>
    <lineage>
        <taxon>Bacteria</taxon>
        <taxon>Bacillati</taxon>
        <taxon>Actinomycetota</taxon>
        <taxon>Actinomycetes</taxon>
        <taxon>Propionibacteriales</taxon>
        <taxon>Nocardioidaceae</taxon>
        <taxon>Nocardioides</taxon>
    </lineage>
</organism>
<dbReference type="Gene3D" id="3.90.50.10">
    <property type="entry name" value="Photosynthetic Reaction Center, subunit H, domain 2"/>
    <property type="match status" value="1"/>
</dbReference>
<reference evidence="2 3" key="1">
    <citation type="submission" date="2021-09" db="EMBL/GenBank/DDBJ databases">
        <title>Whole genome sequence of Nocardioides sp. GBK3QG-3.</title>
        <authorList>
            <person name="Tuo L."/>
        </authorList>
    </citation>
    <scope>NUCLEOTIDE SEQUENCE [LARGE SCALE GENOMIC DNA]</scope>
    <source>
        <strain evidence="2 3">GBK3QG-3</strain>
    </source>
</reference>
<feature type="domain" description="PRC-barrel" evidence="1">
    <location>
        <begin position="22"/>
        <end position="92"/>
    </location>
</feature>
<dbReference type="Pfam" id="PF05239">
    <property type="entry name" value="PRC"/>
    <property type="match status" value="1"/>
</dbReference>
<accession>A0ABS7UIN1</accession>
<sequence length="142" mass="14877">MTVMETELRYLAGGGIELAEPAADLRGLVVVGPDGLRIGQVEDLVVDVDERRPRLLVVASGGVLGLAVRRVLVPVETVTRVADRVHLDRSSGVVNALLADRTAQPPGPPAQRPTAPGPGCLAELYALFGVTPFWLTGSHPGS</sequence>
<evidence type="ECO:0000259" key="1">
    <source>
        <dbReference type="Pfam" id="PF05239"/>
    </source>
</evidence>
<gene>
    <name evidence="2" type="ORF">K8U61_20910</name>
</gene>
<proteinExistence type="predicted"/>
<dbReference type="InterPro" id="IPR011033">
    <property type="entry name" value="PRC_barrel-like_sf"/>
</dbReference>
<dbReference type="SUPFAM" id="SSF50346">
    <property type="entry name" value="PRC-barrel domain"/>
    <property type="match status" value="1"/>
</dbReference>
<comment type="caution">
    <text evidence="2">The sequence shown here is derived from an EMBL/GenBank/DDBJ whole genome shotgun (WGS) entry which is preliminary data.</text>
</comment>
<keyword evidence="3" id="KW-1185">Reference proteome</keyword>
<evidence type="ECO:0000313" key="2">
    <source>
        <dbReference type="EMBL" id="MBZ5740645.1"/>
    </source>
</evidence>
<protein>
    <submittedName>
        <fullName evidence="2">PRC-barrel domain-containing protein</fullName>
    </submittedName>
</protein>
<dbReference type="RefSeq" id="WP_224125003.1">
    <property type="nucleotide sequence ID" value="NZ_JAIQZJ010000016.1"/>
</dbReference>
<dbReference type="InterPro" id="IPR014747">
    <property type="entry name" value="Bac_photo_RC_H_C"/>
</dbReference>
<dbReference type="InterPro" id="IPR027275">
    <property type="entry name" value="PRC-brl_dom"/>
</dbReference>
<evidence type="ECO:0000313" key="3">
    <source>
        <dbReference type="Proteomes" id="UP000780875"/>
    </source>
</evidence>